<evidence type="ECO:0000259" key="4">
    <source>
        <dbReference type="PROSITE" id="PS50009"/>
    </source>
</evidence>
<name>A0A9N8V7X5_9GLOM</name>
<dbReference type="PANTHER" id="PTHR23113:SF368">
    <property type="entry name" value="CELL DIVISION CONTROL PROTEIN 25"/>
    <property type="match status" value="1"/>
</dbReference>
<feature type="domain" description="Ras-GEF" evidence="4">
    <location>
        <begin position="417"/>
        <end position="661"/>
    </location>
</feature>
<dbReference type="OrthoDB" id="546434at2759"/>
<feature type="region of interest" description="Disordered" evidence="3">
    <location>
        <begin position="947"/>
        <end position="992"/>
    </location>
</feature>
<feature type="region of interest" description="Disordered" evidence="3">
    <location>
        <begin position="885"/>
        <end position="933"/>
    </location>
</feature>
<feature type="compositionally biased region" description="Gly residues" evidence="3">
    <location>
        <begin position="749"/>
        <end position="761"/>
    </location>
</feature>
<dbReference type="GO" id="GO:0007265">
    <property type="term" value="P:Ras protein signal transduction"/>
    <property type="evidence" value="ECO:0007669"/>
    <property type="project" value="TreeGrafter"/>
</dbReference>
<evidence type="ECO:0000256" key="3">
    <source>
        <dbReference type="SAM" id="MobiDB-lite"/>
    </source>
</evidence>
<dbReference type="Gene3D" id="1.10.840.10">
    <property type="entry name" value="Ras guanine-nucleotide exchange factors catalytic domain"/>
    <property type="match status" value="1"/>
</dbReference>
<dbReference type="SMART" id="SM00147">
    <property type="entry name" value="RasGEF"/>
    <property type="match status" value="1"/>
</dbReference>
<dbReference type="AlphaFoldDB" id="A0A9N8V7X5"/>
<dbReference type="PANTHER" id="PTHR23113">
    <property type="entry name" value="GUANINE NUCLEOTIDE EXCHANGE FACTOR"/>
    <property type="match status" value="1"/>
</dbReference>
<feature type="compositionally biased region" description="Low complexity" evidence="3">
    <location>
        <begin position="970"/>
        <end position="992"/>
    </location>
</feature>
<dbReference type="Proteomes" id="UP000789508">
    <property type="component" value="Unassembled WGS sequence"/>
</dbReference>
<feature type="region of interest" description="Disordered" evidence="3">
    <location>
        <begin position="95"/>
        <end position="161"/>
    </location>
</feature>
<reference evidence="5" key="1">
    <citation type="submission" date="2021-06" db="EMBL/GenBank/DDBJ databases">
        <authorList>
            <person name="Kallberg Y."/>
            <person name="Tangrot J."/>
            <person name="Rosling A."/>
        </authorList>
    </citation>
    <scope>NUCLEOTIDE SEQUENCE</scope>
    <source>
        <strain evidence="5">FL130A</strain>
    </source>
</reference>
<dbReference type="EMBL" id="CAJVPS010000056">
    <property type="protein sequence ID" value="CAG8446250.1"/>
    <property type="molecule type" value="Genomic_DNA"/>
</dbReference>
<evidence type="ECO:0000313" key="5">
    <source>
        <dbReference type="EMBL" id="CAG8446250.1"/>
    </source>
</evidence>
<organism evidence="5 6">
    <name type="scientific">Ambispora leptoticha</name>
    <dbReference type="NCBI Taxonomy" id="144679"/>
    <lineage>
        <taxon>Eukaryota</taxon>
        <taxon>Fungi</taxon>
        <taxon>Fungi incertae sedis</taxon>
        <taxon>Mucoromycota</taxon>
        <taxon>Glomeromycotina</taxon>
        <taxon>Glomeromycetes</taxon>
        <taxon>Archaeosporales</taxon>
        <taxon>Ambisporaceae</taxon>
        <taxon>Ambispora</taxon>
    </lineage>
</organism>
<dbReference type="InterPro" id="IPR023578">
    <property type="entry name" value="Ras_GEF_dom_sf"/>
</dbReference>
<dbReference type="InterPro" id="IPR036964">
    <property type="entry name" value="RASGEF_cat_dom_sf"/>
</dbReference>
<dbReference type="GO" id="GO:0005085">
    <property type="term" value="F:guanyl-nucleotide exchange factor activity"/>
    <property type="evidence" value="ECO:0007669"/>
    <property type="project" value="UniProtKB-KW"/>
</dbReference>
<sequence>MEEIQQLLETAADNLSSGNVKDAYFSYISALNLASKELQSIKFINNVVTSKPSSINSVFTISRKCLTYAEDIILKHQPLSPSRKNPNLNIAIYPPTPQEEHSFDQITAQKAPRIPPKPARRSMTKSKDDEEFLVTSPKNETSLSPQFSKPPLPPKPSRTGSLKKYFRDVEVSGMGRDAQILPPDKELENVSEVENFDVDAYRRKSDESLNISTAPILLRRSSSPNLSVKTNRRISTLPGSLTDSPTDEENYSSHIISPSSRFHLFAPFRMTLHDSITNLLPFERRHDIISVVPEGAVDPNNLVEANVLNETENSHSPNSPSHSYSDHIPQIPVSPLLTQHSQLEQKIQSLEVKLTEYRNILKARRAGETDHSELSDDEINDALLKYGASLASSKEAITRNRKLYFKAAADPNILDFAPHMVAYQLTLIDSAIFLEIDPLSLLTHSPKHPDPKITASTDFFNYLTRVIESSILSPQEASARALVIHYWVKVAIKLHELHNYQTLKGILSALGTPPIKRLKRTWACIPKKSMTKLDSLNELMSESSNYGKYRETLQQEKFTRKPVIPFLGPFIMDATYLLAAVQSSGSVTPNSSTYQNPITPGLASSGNSTVQDDPRVQELLQSMKRYQTGPKYSSKPPASYIKASTKHHFRTASISAALHRGGNKLHLRHDEDNETVEEQQQFLTHYLLTRHWMPEKLVDELSKLREPQKHKSMNGSSNSQRNSANGGTWNGISIISNSSNKLRESTGSTAGGSGTSTGGNGSTSSGRGRTSSTSGSGESRPNSLGEGSEVNSSSSIVTRLEKAIPMLEKDRENGNGSGGTRDEKEKRHEKSKNEEFEKDNDKIEFSKEKESNISNPNVEVLTNPVSTKRTSWKTGAMRVMFGGSEPAAELPKSPSSSVKTNNDSNLALSPSRSSSGNERGSPKSPNKAHIRTLSSVSPIVKQFPFSSVPPAARRSMDESRSTTPPPLLPKPAGLLHRSASTSSVSSRGSNSSISNGNLASIIFGSTLTSPTASINIITTGTNTRKVAGEVVAASSGGTLEKNRE</sequence>
<protein>
    <submittedName>
        <fullName evidence="5">1761_t:CDS:1</fullName>
    </submittedName>
</protein>
<evidence type="ECO:0000313" key="6">
    <source>
        <dbReference type="Proteomes" id="UP000789508"/>
    </source>
</evidence>
<comment type="caution">
    <text evidence="5">The sequence shown here is derived from an EMBL/GenBank/DDBJ whole genome shotgun (WGS) entry which is preliminary data.</text>
</comment>
<feature type="compositionally biased region" description="Basic and acidic residues" evidence="3">
    <location>
        <begin position="820"/>
        <end position="851"/>
    </location>
</feature>
<gene>
    <name evidence="5" type="ORF">ALEPTO_LOCUS703</name>
</gene>
<evidence type="ECO:0000256" key="1">
    <source>
        <dbReference type="ARBA" id="ARBA00022658"/>
    </source>
</evidence>
<feature type="compositionally biased region" description="Polar residues" evidence="3">
    <location>
        <begin position="893"/>
        <end position="903"/>
    </location>
</feature>
<feature type="compositionally biased region" description="Low complexity" evidence="3">
    <location>
        <begin position="904"/>
        <end position="915"/>
    </location>
</feature>
<feature type="compositionally biased region" description="Low complexity" evidence="3">
    <location>
        <begin position="762"/>
        <end position="777"/>
    </location>
</feature>
<proteinExistence type="predicted"/>
<dbReference type="InterPro" id="IPR008937">
    <property type="entry name" value="Ras-like_GEF"/>
</dbReference>
<keyword evidence="6" id="KW-1185">Reference proteome</keyword>
<accession>A0A9N8V7X5</accession>
<keyword evidence="1 2" id="KW-0344">Guanine-nucleotide releasing factor</keyword>
<dbReference type="PROSITE" id="PS50009">
    <property type="entry name" value="RASGEF_CAT"/>
    <property type="match status" value="1"/>
</dbReference>
<feature type="compositionally biased region" description="Polar residues" evidence="3">
    <location>
        <begin position="713"/>
        <end position="724"/>
    </location>
</feature>
<feature type="compositionally biased region" description="Basic and acidic residues" evidence="3">
    <location>
        <begin position="799"/>
        <end position="813"/>
    </location>
</feature>
<feature type="region of interest" description="Disordered" evidence="3">
    <location>
        <begin position="706"/>
        <end position="871"/>
    </location>
</feature>
<dbReference type="Pfam" id="PF00617">
    <property type="entry name" value="RasGEF"/>
    <property type="match status" value="1"/>
</dbReference>
<dbReference type="GO" id="GO:0005886">
    <property type="term" value="C:plasma membrane"/>
    <property type="evidence" value="ECO:0007669"/>
    <property type="project" value="TreeGrafter"/>
</dbReference>
<evidence type="ECO:0000256" key="2">
    <source>
        <dbReference type="PROSITE-ProRule" id="PRU00168"/>
    </source>
</evidence>
<dbReference type="SUPFAM" id="SSF48366">
    <property type="entry name" value="Ras GEF"/>
    <property type="match status" value="1"/>
</dbReference>
<feature type="compositionally biased region" description="Low complexity" evidence="3">
    <location>
        <begin position="725"/>
        <end position="748"/>
    </location>
</feature>
<dbReference type="InterPro" id="IPR001895">
    <property type="entry name" value="RASGEF_cat_dom"/>
</dbReference>